<evidence type="ECO:0000313" key="2">
    <source>
        <dbReference type="EMBL" id="MBB6511035.1"/>
    </source>
</evidence>
<comment type="caution">
    <text evidence="2">The sequence shown here is derived from an EMBL/GenBank/DDBJ whole genome shotgun (WGS) entry which is preliminary data.</text>
</comment>
<dbReference type="Proteomes" id="UP000585437">
    <property type="component" value="Unassembled WGS sequence"/>
</dbReference>
<accession>A0A7X0JPL4</accession>
<organism evidence="2 3">
    <name type="scientific">Rhizobium soli</name>
    <dbReference type="NCBI Taxonomy" id="424798"/>
    <lineage>
        <taxon>Bacteria</taxon>
        <taxon>Pseudomonadati</taxon>
        <taxon>Pseudomonadota</taxon>
        <taxon>Alphaproteobacteria</taxon>
        <taxon>Hyphomicrobiales</taxon>
        <taxon>Rhizobiaceae</taxon>
        <taxon>Rhizobium/Agrobacterium group</taxon>
        <taxon>Rhizobium</taxon>
    </lineage>
</organism>
<dbReference type="Pfam" id="PF04264">
    <property type="entry name" value="YceI"/>
    <property type="match status" value="1"/>
</dbReference>
<feature type="domain" description="Lipid/polyisoprenoid-binding YceI-like" evidence="1">
    <location>
        <begin position="1"/>
        <end position="120"/>
    </location>
</feature>
<dbReference type="Gene3D" id="2.40.128.110">
    <property type="entry name" value="Lipid/polyisoprenoid-binding, YceI-like"/>
    <property type="match status" value="1"/>
</dbReference>
<dbReference type="EMBL" id="JACHBU010000015">
    <property type="protein sequence ID" value="MBB6511035.1"/>
    <property type="molecule type" value="Genomic_DNA"/>
</dbReference>
<dbReference type="SMART" id="SM00867">
    <property type="entry name" value="YceI"/>
    <property type="match status" value="1"/>
</dbReference>
<keyword evidence="3" id="KW-1185">Reference proteome</keyword>
<protein>
    <submittedName>
        <fullName evidence="2">Polyisoprenoid-binding protein YceI</fullName>
    </submittedName>
</protein>
<dbReference type="SUPFAM" id="SSF101874">
    <property type="entry name" value="YceI-like"/>
    <property type="match status" value="1"/>
</dbReference>
<evidence type="ECO:0000259" key="1">
    <source>
        <dbReference type="SMART" id="SM00867"/>
    </source>
</evidence>
<name>A0A7X0JPL4_9HYPH</name>
<evidence type="ECO:0000313" key="3">
    <source>
        <dbReference type="Proteomes" id="UP000585437"/>
    </source>
</evidence>
<dbReference type="AlphaFoldDB" id="A0A7X0JPL4"/>
<reference evidence="2 3" key="1">
    <citation type="submission" date="2020-08" db="EMBL/GenBank/DDBJ databases">
        <title>The Agave Microbiome: Exploring the role of microbial communities in plant adaptations to desert environments.</title>
        <authorList>
            <person name="Partida-Martinez L.P."/>
        </authorList>
    </citation>
    <scope>NUCLEOTIDE SEQUENCE [LARGE SCALE GENOMIC DNA]</scope>
    <source>
        <strain evidence="2 3">AS3.12</strain>
    </source>
</reference>
<dbReference type="PANTHER" id="PTHR34406:SF1">
    <property type="entry name" value="PROTEIN YCEI"/>
    <property type="match status" value="1"/>
</dbReference>
<dbReference type="PANTHER" id="PTHR34406">
    <property type="entry name" value="PROTEIN YCEI"/>
    <property type="match status" value="1"/>
</dbReference>
<dbReference type="InterPro" id="IPR007372">
    <property type="entry name" value="Lipid/polyisoprenoid-bd_YceI"/>
</dbReference>
<sequence length="123" mass="13277">MVDIEIPVDGILSTSAALDAHLKTEDFFDMKNHPVATFKSKSVAVSGTDAVISGALTLHGVTRDIKLQTRLVGIATHPMSQMLTVGFEATARIKRSEFGISYLVPFISDAVELRISAVFEKDA</sequence>
<proteinExistence type="predicted"/>
<dbReference type="InterPro" id="IPR036761">
    <property type="entry name" value="TTHA0802/YceI-like_sf"/>
</dbReference>
<gene>
    <name evidence="2" type="ORF">F4695_004430</name>
</gene>